<dbReference type="Pfam" id="PF14273">
    <property type="entry name" value="DUF4360"/>
    <property type="match status" value="1"/>
</dbReference>
<evidence type="ECO:0000313" key="3">
    <source>
        <dbReference type="Proteomes" id="UP001212841"/>
    </source>
</evidence>
<name>A0AAD5WYN6_9FUNG</name>
<evidence type="ECO:0000313" key="2">
    <source>
        <dbReference type="EMBL" id="KAJ3046552.1"/>
    </source>
</evidence>
<gene>
    <name evidence="2" type="ORF">HK097_000760</name>
</gene>
<dbReference type="AlphaFoldDB" id="A0AAD5WYN6"/>
<dbReference type="EMBL" id="JADGJD010001143">
    <property type="protein sequence ID" value="KAJ3046552.1"/>
    <property type="molecule type" value="Genomic_DNA"/>
</dbReference>
<dbReference type="PANTHER" id="PTHR38847">
    <property type="match status" value="1"/>
</dbReference>
<reference evidence="2" key="1">
    <citation type="submission" date="2020-05" db="EMBL/GenBank/DDBJ databases">
        <title>Phylogenomic resolution of chytrid fungi.</title>
        <authorList>
            <person name="Stajich J.E."/>
            <person name="Amses K."/>
            <person name="Simmons R."/>
            <person name="Seto K."/>
            <person name="Myers J."/>
            <person name="Bonds A."/>
            <person name="Quandt C.A."/>
            <person name="Barry K."/>
            <person name="Liu P."/>
            <person name="Grigoriev I."/>
            <person name="Longcore J.E."/>
            <person name="James T.Y."/>
        </authorList>
    </citation>
    <scope>NUCLEOTIDE SEQUENCE</scope>
    <source>
        <strain evidence="2">JEL0318</strain>
    </source>
</reference>
<feature type="chain" id="PRO_5042181475" description="DUF4360 domain-containing protein" evidence="1">
    <location>
        <begin position="18"/>
        <end position="204"/>
    </location>
</feature>
<keyword evidence="3" id="KW-1185">Reference proteome</keyword>
<protein>
    <recommendedName>
        <fullName evidence="4">DUF4360 domain-containing protein</fullName>
    </recommendedName>
</protein>
<keyword evidence="1" id="KW-0732">Signal</keyword>
<dbReference type="PANTHER" id="PTHR38847:SF1">
    <property type="entry name" value="PSEUDOURIDINE SYNTHASE RSUA_RLUA-LIKE DOMAIN-CONTAINING PROTEIN"/>
    <property type="match status" value="1"/>
</dbReference>
<dbReference type="Proteomes" id="UP001212841">
    <property type="component" value="Unassembled WGS sequence"/>
</dbReference>
<evidence type="ECO:0000256" key="1">
    <source>
        <dbReference type="SAM" id="SignalP"/>
    </source>
</evidence>
<dbReference type="InterPro" id="IPR025649">
    <property type="entry name" value="DUF4360"/>
</dbReference>
<accession>A0AAD5WYN6</accession>
<feature type="signal peptide" evidence="1">
    <location>
        <begin position="1"/>
        <end position="17"/>
    </location>
</feature>
<proteinExistence type="predicted"/>
<sequence>MRATFLALASLVGLASAAPTAVAPPSGVSISGIKYGGTGCPQGSATVILGNDKTTFSVIFDAYTALVDSSTSALARQNCQLAFNLNVPNGYTYTLTTVNYRGQIYLEKGVTAQQTATYFFAGNSAQASKISTWKGPVDYNNWVATDSFGIETLVWASCKQQAPLNINSALFLQNTANRRATGFISTDNIDGGFEQKYSIQYRRC</sequence>
<organism evidence="2 3">
    <name type="scientific">Rhizophlyctis rosea</name>
    <dbReference type="NCBI Taxonomy" id="64517"/>
    <lineage>
        <taxon>Eukaryota</taxon>
        <taxon>Fungi</taxon>
        <taxon>Fungi incertae sedis</taxon>
        <taxon>Chytridiomycota</taxon>
        <taxon>Chytridiomycota incertae sedis</taxon>
        <taxon>Chytridiomycetes</taxon>
        <taxon>Rhizophlyctidales</taxon>
        <taxon>Rhizophlyctidaceae</taxon>
        <taxon>Rhizophlyctis</taxon>
    </lineage>
</organism>
<evidence type="ECO:0008006" key="4">
    <source>
        <dbReference type="Google" id="ProtNLM"/>
    </source>
</evidence>
<comment type="caution">
    <text evidence="2">The sequence shown here is derived from an EMBL/GenBank/DDBJ whole genome shotgun (WGS) entry which is preliminary data.</text>
</comment>